<dbReference type="Gene3D" id="2.60.120.1140">
    <property type="entry name" value="Protein of unknown function DUF192"/>
    <property type="match status" value="1"/>
</dbReference>
<proteinExistence type="predicted"/>
<gene>
    <name evidence="1" type="ORF">I6G29_13545</name>
    <name evidence="2" type="ORF">NCTC11997_00066</name>
</gene>
<dbReference type="AlphaFoldDB" id="A0A378XAN9"/>
<dbReference type="STRING" id="1122619.GCA_000373745_01404"/>
<accession>A0A378XAN9</accession>
<evidence type="ECO:0000313" key="3">
    <source>
        <dbReference type="Proteomes" id="UP000254603"/>
    </source>
</evidence>
<dbReference type="Proteomes" id="UP000594903">
    <property type="component" value="Chromosome"/>
</dbReference>
<name>A0A378XAN9_9BURK</name>
<keyword evidence="4" id="KW-1185">Reference proteome</keyword>
<dbReference type="InterPro" id="IPR038695">
    <property type="entry name" value="Saro_0823-like_sf"/>
</dbReference>
<dbReference type="OrthoDB" id="9813379at2"/>
<evidence type="ECO:0000313" key="4">
    <source>
        <dbReference type="Proteomes" id="UP000594903"/>
    </source>
</evidence>
<dbReference type="RefSeq" id="WP_018574587.1">
    <property type="nucleotide sequence ID" value="NZ_CP065725.1"/>
</dbReference>
<dbReference type="Pfam" id="PF02643">
    <property type="entry name" value="DUF192"/>
    <property type="match status" value="1"/>
</dbReference>
<dbReference type="EMBL" id="CP065725">
    <property type="protein sequence ID" value="QPT40100.1"/>
    <property type="molecule type" value="Genomic_DNA"/>
</dbReference>
<protein>
    <submittedName>
        <fullName evidence="1">DUF192 domain-containing protein</fullName>
    </submittedName>
    <submittedName>
        <fullName evidence="2">Uncharacterized ACR, COG1430</fullName>
    </submittedName>
</protein>
<evidence type="ECO:0000313" key="2">
    <source>
        <dbReference type="EMBL" id="SUA50165.1"/>
    </source>
</evidence>
<dbReference type="EMBL" id="UGSB01000001">
    <property type="protein sequence ID" value="SUA50165.1"/>
    <property type="molecule type" value="Genomic_DNA"/>
</dbReference>
<sequence>MKITYCLSLLAKLKGLLGKRNLAEHHCYVFAPCKAIHTFGMRFAIDVIFCDKTGHLLKYYRQLPPNRIVFVSRAFFTIELASKELLDAEQLQQTIAACLAFDSDNKNHINWI</sequence>
<evidence type="ECO:0000313" key="1">
    <source>
        <dbReference type="EMBL" id="QPT40100.1"/>
    </source>
</evidence>
<dbReference type="InterPro" id="IPR003795">
    <property type="entry name" value="DUF192"/>
</dbReference>
<organism evidence="2 3">
    <name type="scientific">Oligella ureolytica</name>
    <dbReference type="NCBI Taxonomy" id="90244"/>
    <lineage>
        <taxon>Bacteria</taxon>
        <taxon>Pseudomonadati</taxon>
        <taxon>Pseudomonadota</taxon>
        <taxon>Betaproteobacteria</taxon>
        <taxon>Burkholderiales</taxon>
        <taxon>Alcaligenaceae</taxon>
        <taxon>Oligella</taxon>
    </lineage>
</organism>
<reference evidence="2 3" key="1">
    <citation type="submission" date="2018-06" db="EMBL/GenBank/DDBJ databases">
        <authorList>
            <consortium name="Pathogen Informatics"/>
            <person name="Doyle S."/>
        </authorList>
    </citation>
    <scope>NUCLEOTIDE SEQUENCE [LARGE SCALE GENOMIC DNA]</scope>
    <source>
        <strain evidence="2 3">NCTC11997</strain>
    </source>
</reference>
<reference evidence="1 4" key="2">
    <citation type="submission" date="2020-12" db="EMBL/GenBank/DDBJ databases">
        <title>FDA dAtabase for Regulatory Grade micrObial Sequences (FDA-ARGOS): Supporting development and validation of Infectious Disease Dx tests.</title>
        <authorList>
            <person name="Sproer C."/>
            <person name="Gronow S."/>
            <person name="Severitt S."/>
            <person name="Schroder I."/>
            <person name="Tallon L."/>
            <person name="Sadzewicz L."/>
            <person name="Zhao X."/>
            <person name="Boylan J."/>
            <person name="Ott S."/>
            <person name="Bowen H."/>
            <person name="Vavikolanu K."/>
            <person name="Mehta A."/>
            <person name="Aluvathingal J."/>
            <person name="Nadendla S."/>
            <person name="Lowell S."/>
            <person name="Myers T."/>
            <person name="Yan Y."/>
            <person name="Sichtig H."/>
        </authorList>
    </citation>
    <scope>NUCLEOTIDE SEQUENCE [LARGE SCALE GENOMIC DNA]</scope>
    <source>
        <strain evidence="1 4">FDAARGOS_872</strain>
    </source>
</reference>
<dbReference type="Proteomes" id="UP000254603">
    <property type="component" value="Unassembled WGS sequence"/>
</dbReference>